<dbReference type="RefSeq" id="WP_055213817.1">
    <property type="nucleotide sequence ID" value="NZ_CYXO01000004.1"/>
</dbReference>
<organism evidence="2 3">
    <name type="scientific">Dorea longicatena</name>
    <dbReference type="NCBI Taxonomy" id="88431"/>
    <lineage>
        <taxon>Bacteria</taxon>
        <taxon>Bacillati</taxon>
        <taxon>Bacillota</taxon>
        <taxon>Clostridia</taxon>
        <taxon>Lachnospirales</taxon>
        <taxon>Lachnospiraceae</taxon>
        <taxon>Dorea</taxon>
    </lineage>
</organism>
<feature type="domain" description="HTH cro/C1-type" evidence="1">
    <location>
        <begin position="5"/>
        <end position="59"/>
    </location>
</feature>
<dbReference type="AlphaFoldDB" id="A0A173SAV9"/>
<dbReference type="CDD" id="cd00093">
    <property type="entry name" value="HTH_XRE"/>
    <property type="match status" value="1"/>
</dbReference>
<protein>
    <submittedName>
        <fullName evidence="2">Helix-turn-helix domain</fullName>
    </submittedName>
</protein>
<dbReference type="OrthoDB" id="1726456at2"/>
<dbReference type="EMBL" id="CYXO01000004">
    <property type="protein sequence ID" value="CUM87664.1"/>
    <property type="molecule type" value="Genomic_DNA"/>
</dbReference>
<accession>A0A173SAV9</accession>
<dbReference type="PROSITE" id="PS50943">
    <property type="entry name" value="HTH_CROC1"/>
    <property type="match status" value="1"/>
</dbReference>
<name>A0A173SAV9_9FIRM</name>
<dbReference type="Pfam" id="PF01381">
    <property type="entry name" value="HTH_3"/>
    <property type="match status" value="1"/>
</dbReference>
<dbReference type="InterPro" id="IPR010982">
    <property type="entry name" value="Lambda_DNA-bd_dom_sf"/>
</dbReference>
<dbReference type="SUPFAM" id="SSF47413">
    <property type="entry name" value="lambda repressor-like DNA-binding domains"/>
    <property type="match status" value="1"/>
</dbReference>
<dbReference type="SMART" id="SM00530">
    <property type="entry name" value="HTH_XRE"/>
    <property type="match status" value="1"/>
</dbReference>
<proteinExistence type="predicted"/>
<dbReference type="Gene3D" id="1.10.260.40">
    <property type="entry name" value="lambda repressor-like DNA-binding domains"/>
    <property type="match status" value="1"/>
</dbReference>
<evidence type="ECO:0000259" key="1">
    <source>
        <dbReference type="PROSITE" id="PS50943"/>
    </source>
</evidence>
<evidence type="ECO:0000313" key="2">
    <source>
        <dbReference type="EMBL" id="CUM87664.1"/>
    </source>
</evidence>
<reference evidence="2 3" key="1">
    <citation type="submission" date="2015-09" db="EMBL/GenBank/DDBJ databases">
        <authorList>
            <consortium name="Pathogen Informatics"/>
        </authorList>
    </citation>
    <scope>NUCLEOTIDE SEQUENCE [LARGE SCALE GENOMIC DNA]</scope>
    <source>
        <strain evidence="2 3">2789STDY5834961</strain>
    </source>
</reference>
<dbReference type="Proteomes" id="UP000095597">
    <property type="component" value="Unassembled WGS sequence"/>
</dbReference>
<gene>
    <name evidence="2" type="ORF">ERS852573_00938</name>
</gene>
<evidence type="ECO:0000313" key="3">
    <source>
        <dbReference type="Proteomes" id="UP000095597"/>
    </source>
</evidence>
<dbReference type="GO" id="GO:0003677">
    <property type="term" value="F:DNA binding"/>
    <property type="evidence" value="ECO:0007669"/>
    <property type="project" value="InterPro"/>
</dbReference>
<sequence length="124" mass="14261">MYEIFEQLLQSRGISAYKFCKETGVSQSTISTWKKKNSKCGMDLAEIIANYFGIAIDYLMNGDDAKAEIANKGYYIDEETARTAQEIYNNDKILFDVYNTVDKERLVDFAKKLAELRKIEEGEE</sequence>
<dbReference type="InterPro" id="IPR001387">
    <property type="entry name" value="Cro/C1-type_HTH"/>
</dbReference>